<dbReference type="PRINTS" id="PR00081">
    <property type="entry name" value="GDHRDH"/>
</dbReference>
<dbReference type="Gene3D" id="3.40.50.720">
    <property type="entry name" value="NAD(P)-binding Rossmann-like Domain"/>
    <property type="match status" value="1"/>
</dbReference>
<dbReference type="STRING" id="254161.SAMN05216256_103137"/>
<dbReference type="PANTHER" id="PTHR44196:SF1">
    <property type="entry name" value="DEHYDROGENASE_REDUCTASE SDR FAMILY MEMBER 7B"/>
    <property type="match status" value="1"/>
</dbReference>
<name>A0A1S8DC01_9GAMM</name>
<evidence type="ECO:0000313" key="6">
    <source>
        <dbReference type="Proteomes" id="UP000242847"/>
    </source>
</evidence>
<dbReference type="InterPro" id="IPR036291">
    <property type="entry name" value="NAD(P)-bd_dom_sf"/>
</dbReference>
<dbReference type="EMBL" id="MUBC01000040">
    <property type="protein sequence ID" value="ONM42965.1"/>
    <property type="molecule type" value="Genomic_DNA"/>
</dbReference>
<evidence type="ECO:0000256" key="2">
    <source>
        <dbReference type="ARBA" id="ARBA00023002"/>
    </source>
</evidence>
<evidence type="ECO:0000313" key="5">
    <source>
        <dbReference type="EMBL" id="ONM42965.1"/>
    </source>
</evidence>
<dbReference type="InterPro" id="IPR057326">
    <property type="entry name" value="KR_dom"/>
</dbReference>
<dbReference type="InterPro" id="IPR002347">
    <property type="entry name" value="SDR_fam"/>
</dbReference>
<evidence type="ECO:0000256" key="3">
    <source>
        <dbReference type="RuleBase" id="RU000363"/>
    </source>
</evidence>
<gene>
    <name evidence="5" type="ORF">BXT89_15350</name>
</gene>
<reference evidence="5 6" key="1">
    <citation type="submission" date="2017-01" db="EMBL/GenBank/DDBJ databases">
        <title>Draft genome sequence of Pseudomonas pachastrellae type strain CCUG 46540T from a deep sea.</title>
        <authorList>
            <person name="Gomila M."/>
            <person name="Mulet M."/>
            <person name="Lalucat J."/>
            <person name="Garcia-Valdes E."/>
        </authorList>
    </citation>
    <scope>NUCLEOTIDE SEQUENCE [LARGE SCALE GENOMIC DNA]</scope>
    <source>
        <strain evidence="5 6">CCUG 46540</strain>
    </source>
</reference>
<organism evidence="5 6">
    <name type="scientific">Halopseudomonas pachastrellae</name>
    <dbReference type="NCBI Taxonomy" id="254161"/>
    <lineage>
        <taxon>Bacteria</taxon>
        <taxon>Pseudomonadati</taxon>
        <taxon>Pseudomonadota</taxon>
        <taxon>Gammaproteobacteria</taxon>
        <taxon>Pseudomonadales</taxon>
        <taxon>Pseudomonadaceae</taxon>
        <taxon>Halopseudomonas</taxon>
    </lineage>
</organism>
<comment type="caution">
    <text evidence="5">The sequence shown here is derived from an EMBL/GenBank/DDBJ whole genome shotgun (WGS) entry which is preliminary data.</text>
</comment>
<evidence type="ECO:0000259" key="4">
    <source>
        <dbReference type="SMART" id="SM00822"/>
    </source>
</evidence>
<dbReference type="GO" id="GO:0016491">
    <property type="term" value="F:oxidoreductase activity"/>
    <property type="evidence" value="ECO:0007669"/>
    <property type="project" value="UniProtKB-KW"/>
</dbReference>
<dbReference type="SMART" id="SM00822">
    <property type="entry name" value="PKS_KR"/>
    <property type="match status" value="1"/>
</dbReference>
<dbReference type="InterPro" id="IPR020904">
    <property type="entry name" value="Sc_DH/Rdtase_CS"/>
</dbReference>
<dbReference type="CDD" id="cd05233">
    <property type="entry name" value="SDR_c"/>
    <property type="match status" value="1"/>
</dbReference>
<accession>A0A1S8DC01</accession>
<dbReference type="SUPFAM" id="SSF51735">
    <property type="entry name" value="NAD(P)-binding Rossmann-fold domains"/>
    <property type="match status" value="1"/>
</dbReference>
<feature type="domain" description="Ketoreductase" evidence="4">
    <location>
        <begin position="6"/>
        <end position="182"/>
    </location>
</feature>
<dbReference type="GO" id="GO:0016020">
    <property type="term" value="C:membrane"/>
    <property type="evidence" value="ECO:0007669"/>
    <property type="project" value="TreeGrafter"/>
</dbReference>
<evidence type="ECO:0000256" key="1">
    <source>
        <dbReference type="ARBA" id="ARBA00006484"/>
    </source>
</evidence>
<dbReference type="PROSITE" id="PS00061">
    <property type="entry name" value="ADH_SHORT"/>
    <property type="match status" value="1"/>
</dbReference>
<sequence length="268" mass="29083">MQLSASRVLLTGATGGMGRAIVAALCARGAQVLVVGRQDQALQALVERNPDLVSCLQADLRHPADRANVLRHAQQMGGINLLINAAGINHFGLFENMQAQGIDDLITTNLSATLQLTHAMLPLLRSQPHSCVVNIGSTFGSIGYPGFSVYCATKFALRGFSEALRRELADTNVGVLYIAPRATRTEMNNAAVEAMNAELQVSMDSPELVAERLVQALDADLREVHLGFPERLFVRLNGLLPRLVDKALRRQLPTIRHYASPAAHPKEH</sequence>
<dbReference type="PRINTS" id="PR00080">
    <property type="entry name" value="SDRFAMILY"/>
</dbReference>
<comment type="similarity">
    <text evidence="1 3">Belongs to the short-chain dehydrogenases/reductases (SDR) family.</text>
</comment>
<protein>
    <submittedName>
        <fullName evidence="5">Short chain dehydrogenase</fullName>
    </submittedName>
</protein>
<dbReference type="OrthoDB" id="7301144at2"/>
<proteinExistence type="inferred from homology"/>
<dbReference type="PANTHER" id="PTHR44196">
    <property type="entry name" value="DEHYDROGENASE/REDUCTASE SDR FAMILY MEMBER 7B"/>
    <property type="match status" value="1"/>
</dbReference>
<dbReference type="Pfam" id="PF00106">
    <property type="entry name" value="adh_short"/>
    <property type="match status" value="1"/>
</dbReference>
<dbReference type="RefSeq" id="WP_083728561.1">
    <property type="nucleotide sequence ID" value="NZ_FOUD01000003.1"/>
</dbReference>
<dbReference type="NCBIfam" id="NF006565">
    <property type="entry name" value="PRK09072.1"/>
    <property type="match status" value="1"/>
</dbReference>
<keyword evidence="6" id="KW-1185">Reference proteome</keyword>
<dbReference type="AlphaFoldDB" id="A0A1S8DC01"/>
<dbReference type="Proteomes" id="UP000242847">
    <property type="component" value="Unassembled WGS sequence"/>
</dbReference>
<keyword evidence="2" id="KW-0560">Oxidoreductase</keyword>